<evidence type="ECO:0000256" key="7">
    <source>
        <dbReference type="PIRSR" id="PIRSR600821-52"/>
    </source>
</evidence>
<feature type="active site" description="Proton acceptor; specific for L-alanine" evidence="5">
    <location>
        <position position="232"/>
    </location>
</feature>
<feature type="binding site" evidence="5 7">
    <location>
        <position position="103"/>
    </location>
    <ligand>
        <name>substrate</name>
    </ligand>
</feature>
<evidence type="ECO:0000256" key="4">
    <source>
        <dbReference type="ARBA" id="ARBA00023235"/>
    </source>
</evidence>
<evidence type="ECO:0000256" key="5">
    <source>
        <dbReference type="HAMAP-Rule" id="MF_01201"/>
    </source>
</evidence>
<dbReference type="GO" id="GO:0008784">
    <property type="term" value="F:alanine racemase activity"/>
    <property type="evidence" value="ECO:0007669"/>
    <property type="project" value="UniProtKB-UniRule"/>
</dbReference>
<dbReference type="CDD" id="cd00430">
    <property type="entry name" value="PLPDE_III_AR"/>
    <property type="match status" value="1"/>
</dbReference>
<dbReference type="GO" id="GO:0030170">
    <property type="term" value="F:pyridoxal phosphate binding"/>
    <property type="evidence" value="ECO:0007669"/>
    <property type="project" value="UniProtKB-UniRule"/>
</dbReference>
<dbReference type="STRING" id="927083.DB32_000475"/>
<feature type="active site" description="Proton acceptor; specific for D-alanine" evidence="5">
    <location>
        <position position="5"/>
    </location>
</feature>
<evidence type="ECO:0000256" key="6">
    <source>
        <dbReference type="PIRSR" id="PIRSR600821-50"/>
    </source>
</evidence>
<evidence type="ECO:0000259" key="8">
    <source>
        <dbReference type="SMART" id="SM01005"/>
    </source>
</evidence>
<evidence type="ECO:0000256" key="3">
    <source>
        <dbReference type="ARBA" id="ARBA00022898"/>
    </source>
</evidence>
<comment type="similarity">
    <text evidence="5">Belongs to the alanine racemase family.</text>
</comment>
<evidence type="ECO:0000256" key="2">
    <source>
        <dbReference type="ARBA" id="ARBA00001933"/>
    </source>
</evidence>
<dbReference type="HAMAP" id="MF_01201">
    <property type="entry name" value="Ala_racemase"/>
    <property type="match status" value="1"/>
</dbReference>
<proteinExistence type="inferred from homology"/>
<dbReference type="InterPro" id="IPR029066">
    <property type="entry name" value="PLP-binding_barrel"/>
</dbReference>
<dbReference type="EC" id="5.1.1.1" evidence="5"/>
<organism evidence="9 10">
    <name type="scientific">Sandaracinus amylolyticus</name>
    <dbReference type="NCBI Taxonomy" id="927083"/>
    <lineage>
        <taxon>Bacteria</taxon>
        <taxon>Pseudomonadati</taxon>
        <taxon>Myxococcota</taxon>
        <taxon>Polyangia</taxon>
        <taxon>Polyangiales</taxon>
        <taxon>Sandaracinaceae</taxon>
        <taxon>Sandaracinus</taxon>
    </lineage>
</organism>
<dbReference type="GO" id="GO:0030632">
    <property type="term" value="P:D-alanine biosynthetic process"/>
    <property type="evidence" value="ECO:0007669"/>
    <property type="project" value="UniProtKB-UniRule"/>
</dbReference>
<dbReference type="SUPFAM" id="SSF51419">
    <property type="entry name" value="PLP-binding barrel"/>
    <property type="match status" value="1"/>
</dbReference>
<protein>
    <recommendedName>
        <fullName evidence="5">Alanine racemase</fullName>
        <ecNumber evidence="5">5.1.1.1</ecNumber>
    </recommendedName>
</protein>
<dbReference type="PANTHER" id="PTHR30511:SF0">
    <property type="entry name" value="ALANINE RACEMASE, CATABOLIC-RELATED"/>
    <property type="match status" value="1"/>
</dbReference>
<dbReference type="KEGG" id="samy:DB32_000475"/>
<dbReference type="FunFam" id="3.20.20.10:FF:000002">
    <property type="entry name" value="Alanine racemase"/>
    <property type="match status" value="1"/>
</dbReference>
<name>A0A0F6YG17_9BACT</name>
<dbReference type="EMBL" id="CP011125">
    <property type="protein sequence ID" value="AKF03326.1"/>
    <property type="molecule type" value="Genomic_DNA"/>
</dbReference>
<evidence type="ECO:0000256" key="1">
    <source>
        <dbReference type="ARBA" id="ARBA00000316"/>
    </source>
</evidence>
<keyword evidence="3 5" id="KW-0663">Pyridoxal phosphate</keyword>
<feature type="domain" description="Alanine racemase C-terminal" evidence="8">
    <location>
        <begin position="211"/>
        <end position="338"/>
    </location>
</feature>
<dbReference type="UniPathway" id="UPA00042">
    <property type="reaction ID" value="UER00497"/>
</dbReference>
<dbReference type="Pfam" id="PF01168">
    <property type="entry name" value="Ala_racemase_N"/>
    <property type="match status" value="1"/>
</dbReference>
<comment type="catalytic activity">
    <reaction evidence="1 5">
        <text>L-alanine = D-alanine</text>
        <dbReference type="Rhea" id="RHEA:20249"/>
        <dbReference type="ChEBI" id="CHEBI:57416"/>
        <dbReference type="ChEBI" id="CHEBI:57972"/>
        <dbReference type="EC" id="5.1.1.1"/>
    </reaction>
</comment>
<feature type="binding site" evidence="5 7">
    <location>
        <position position="280"/>
    </location>
    <ligand>
        <name>substrate</name>
    </ligand>
</feature>
<feature type="modified residue" description="N6-(pyridoxal phosphate)lysine" evidence="5 6">
    <location>
        <position position="5"/>
    </location>
</feature>
<dbReference type="PANTHER" id="PTHR30511">
    <property type="entry name" value="ALANINE RACEMASE"/>
    <property type="match status" value="1"/>
</dbReference>
<dbReference type="InterPro" id="IPR000821">
    <property type="entry name" value="Ala_racemase"/>
</dbReference>
<dbReference type="Gene3D" id="3.20.20.10">
    <property type="entry name" value="Alanine racemase"/>
    <property type="match status" value="1"/>
</dbReference>
<dbReference type="NCBIfam" id="TIGR00492">
    <property type="entry name" value="alr"/>
    <property type="match status" value="1"/>
</dbReference>
<dbReference type="InterPro" id="IPR011079">
    <property type="entry name" value="Ala_racemase_C"/>
</dbReference>
<reference evidence="9 10" key="1">
    <citation type="submission" date="2015-03" db="EMBL/GenBank/DDBJ databases">
        <title>Genome assembly of Sandaracinus amylolyticus DSM 53668.</title>
        <authorList>
            <person name="Sharma G."/>
            <person name="Subramanian S."/>
        </authorList>
    </citation>
    <scope>NUCLEOTIDE SEQUENCE [LARGE SCALE GENOMIC DNA]</scope>
    <source>
        <strain evidence="9 10">DSM 53668</strain>
    </source>
</reference>
<dbReference type="InterPro" id="IPR009006">
    <property type="entry name" value="Ala_racemase/Decarboxylase_C"/>
</dbReference>
<dbReference type="Pfam" id="PF00842">
    <property type="entry name" value="Ala_racemase_C"/>
    <property type="match status" value="1"/>
</dbReference>
<dbReference type="SMART" id="SM01005">
    <property type="entry name" value="Ala_racemase_C"/>
    <property type="match status" value="1"/>
</dbReference>
<sequence length="338" mass="37211">MPILKANAYGHGLVEVARTLESIGAPMIGVAYLEEGIRLREEGVRMPVLVLGGIVGEQIPLFLEHDLTLCASSIDKLRAIESCAESKKVRAKVHLKIDTGMERIGVHWYSAEGLLEASLACRHVDVEGVFTHFANADEGDLAHARLQLERFHEVLRFYERRSIAPPLRHAASSGAILALPESHFDMVRPGILFYGARPSPHVPDLVPVRGALRWVTRVVYFKVVKPGHSVSYGSTWTPSEMTRVVTLPVGYGDGYPRALSNRAEVILRGARHPVVGRVCMDQLMVSVGWGSAYNGDEVVLLGRDGDHEITVEDLAAWAGTIPHEILVGINTRVPRVYR</sequence>
<evidence type="ECO:0000313" key="9">
    <source>
        <dbReference type="EMBL" id="AKF03326.1"/>
    </source>
</evidence>
<dbReference type="SUPFAM" id="SSF50621">
    <property type="entry name" value="Alanine racemase C-terminal domain-like"/>
    <property type="match status" value="1"/>
</dbReference>
<keyword evidence="10" id="KW-1185">Reference proteome</keyword>
<dbReference type="PRINTS" id="PR00992">
    <property type="entry name" value="ALARACEMASE"/>
</dbReference>
<keyword evidence="4 5" id="KW-0413">Isomerase</keyword>
<dbReference type="Gene3D" id="2.40.37.10">
    <property type="entry name" value="Lyase, Ornithine Decarboxylase, Chain A, domain 1"/>
    <property type="match status" value="1"/>
</dbReference>
<dbReference type="Proteomes" id="UP000034883">
    <property type="component" value="Chromosome"/>
</dbReference>
<dbReference type="AlphaFoldDB" id="A0A0F6YG17"/>
<comment type="pathway">
    <text evidence="5">Amino-acid biosynthesis; D-alanine biosynthesis; D-alanine from L-alanine: step 1/1.</text>
</comment>
<comment type="function">
    <text evidence="5">Catalyzes the interconversion of L-alanine and D-alanine. May also act on other amino acids.</text>
</comment>
<gene>
    <name evidence="9" type="ORF">DB32_000475</name>
</gene>
<evidence type="ECO:0000313" key="10">
    <source>
        <dbReference type="Proteomes" id="UP000034883"/>
    </source>
</evidence>
<dbReference type="InterPro" id="IPR001608">
    <property type="entry name" value="Ala_racemase_N"/>
</dbReference>
<accession>A0A0F6YG17</accession>
<dbReference type="GO" id="GO:0005829">
    <property type="term" value="C:cytosol"/>
    <property type="evidence" value="ECO:0007669"/>
    <property type="project" value="TreeGrafter"/>
</dbReference>
<comment type="cofactor">
    <cofactor evidence="2 5 6">
        <name>pyridoxal 5'-phosphate</name>
        <dbReference type="ChEBI" id="CHEBI:597326"/>
    </cofactor>
</comment>